<dbReference type="InterPro" id="IPR021565">
    <property type="entry name" value="Rbsn_Rab-bd"/>
</dbReference>
<dbReference type="SMART" id="SM00064">
    <property type="entry name" value="FYVE"/>
    <property type="match status" value="1"/>
</dbReference>
<proteinExistence type="predicted"/>
<evidence type="ECO:0000313" key="6">
    <source>
        <dbReference type="EMBL" id="KIL69639.1"/>
    </source>
</evidence>
<evidence type="ECO:0000313" key="7">
    <source>
        <dbReference type="Proteomes" id="UP000054549"/>
    </source>
</evidence>
<dbReference type="GO" id="GO:0008270">
    <property type="term" value="F:zinc ion binding"/>
    <property type="evidence" value="ECO:0007669"/>
    <property type="project" value="UniProtKB-KW"/>
</dbReference>
<keyword evidence="2" id="KW-0863">Zinc-finger</keyword>
<dbReference type="InterPro" id="IPR011011">
    <property type="entry name" value="Znf_FYVE_PHD"/>
</dbReference>
<protein>
    <recommendedName>
        <fullName evidence="5">FYVE zinc finger domain-containing protein</fullName>
    </recommendedName>
</protein>
<dbReference type="InParanoid" id="A0A0C2TQU8"/>
<feature type="domain" description="FYVE zinc finger" evidence="5">
    <location>
        <begin position="93"/>
        <end position="207"/>
    </location>
</feature>
<evidence type="ECO:0000256" key="4">
    <source>
        <dbReference type="SAM" id="MobiDB-lite"/>
    </source>
</evidence>
<dbReference type="InterPro" id="IPR013083">
    <property type="entry name" value="Znf_RING/FYVE/PHD"/>
</dbReference>
<keyword evidence="3" id="KW-0862">Zinc</keyword>
<reference evidence="6 7" key="1">
    <citation type="submission" date="2014-04" db="EMBL/GenBank/DDBJ databases">
        <title>Evolutionary Origins and Diversification of the Mycorrhizal Mutualists.</title>
        <authorList>
            <consortium name="DOE Joint Genome Institute"/>
            <consortium name="Mycorrhizal Genomics Consortium"/>
            <person name="Kohler A."/>
            <person name="Kuo A."/>
            <person name="Nagy L.G."/>
            <person name="Floudas D."/>
            <person name="Copeland A."/>
            <person name="Barry K.W."/>
            <person name="Cichocki N."/>
            <person name="Veneault-Fourrey C."/>
            <person name="LaButti K."/>
            <person name="Lindquist E.A."/>
            <person name="Lipzen A."/>
            <person name="Lundell T."/>
            <person name="Morin E."/>
            <person name="Murat C."/>
            <person name="Riley R."/>
            <person name="Ohm R."/>
            <person name="Sun H."/>
            <person name="Tunlid A."/>
            <person name="Henrissat B."/>
            <person name="Grigoriev I.V."/>
            <person name="Hibbett D.S."/>
            <person name="Martin F."/>
        </authorList>
    </citation>
    <scope>NUCLEOTIDE SEQUENCE [LARGE SCALE GENOMIC DNA]</scope>
    <source>
        <strain evidence="6 7">Koide BX008</strain>
    </source>
</reference>
<dbReference type="HOGENOM" id="CLU_028545_0_0_1"/>
<evidence type="ECO:0000256" key="3">
    <source>
        <dbReference type="ARBA" id="ARBA00022833"/>
    </source>
</evidence>
<dbReference type="OrthoDB" id="166134at2759"/>
<dbReference type="Gene3D" id="4.10.860.20">
    <property type="entry name" value="Rabenosyn, Rab binding domain"/>
    <property type="match status" value="1"/>
</dbReference>
<dbReference type="InterPro" id="IPR052727">
    <property type="entry name" value="Rab4/Rab5_effector"/>
</dbReference>
<dbReference type="InterPro" id="IPR036531">
    <property type="entry name" value="Rbsn_Rab-bd_sf"/>
</dbReference>
<keyword evidence="1" id="KW-0479">Metal-binding</keyword>
<feature type="region of interest" description="Disordered" evidence="4">
    <location>
        <begin position="29"/>
        <end position="52"/>
    </location>
</feature>
<dbReference type="Pfam" id="PF01363">
    <property type="entry name" value="FYVE"/>
    <property type="match status" value="1"/>
</dbReference>
<name>A0A0C2TQU8_AMAMK</name>
<dbReference type="EMBL" id="KN818225">
    <property type="protein sequence ID" value="KIL69639.1"/>
    <property type="molecule type" value="Genomic_DNA"/>
</dbReference>
<dbReference type="AlphaFoldDB" id="A0A0C2TQU8"/>
<feature type="compositionally biased region" description="Polar residues" evidence="4">
    <location>
        <begin position="32"/>
        <end position="42"/>
    </location>
</feature>
<dbReference type="PANTHER" id="PTHR13510">
    <property type="entry name" value="FYVE-FINGER-CONTAINING RAB5 EFFECTOR PROTEIN RABENOSYN-5-RELATED"/>
    <property type="match status" value="1"/>
</dbReference>
<evidence type="ECO:0000256" key="2">
    <source>
        <dbReference type="ARBA" id="ARBA00022771"/>
    </source>
</evidence>
<dbReference type="STRING" id="946122.A0A0C2TQU8"/>
<keyword evidence="7" id="KW-1185">Reference proteome</keyword>
<dbReference type="InterPro" id="IPR000306">
    <property type="entry name" value="Znf_FYVE"/>
</dbReference>
<dbReference type="Gene3D" id="3.30.40.10">
    <property type="entry name" value="Zinc/RING finger domain, C3HC4 (zinc finger)"/>
    <property type="match status" value="1"/>
</dbReference>
<evidence type="ECO:0000259" key="5">
    <source>
        <dbReference type="SMART" id="SM00064"/>
    </source>
</evidence>
<dbReference type="PANTHER" id="PTHR13510:SF44">
    <property type="entry name" value="RABENOSYN-5"/>
    <property type="match status" value="1"/>
</dbReference>
<accession>A0A0C2TQU8</accession>
<sequence length="403" mass="45822">MTKRVERTKLERRLEKLITLHFLQPSPVRNGINGTSNGTSLNARDAAERQARPDIRRFSSTFDFDSIKSMDAGSIFKSMISGKTKDSIRDAEQRITPWQDDSAVDRCPLASFHPLTNRKHHCRLCGRIICSLPPKRPHRPRSCSLLFVLNPQSRVIEEVDEGVDYGVRRRNGKSNEHSRGTTVLDSDDEKFLKGVRICRDCQPVLLRRKFYQELSLVPSFVRFHKVLVDLEQEIEAALPQFHELILGLSHNDTPTKEASAARKRLLDAFSEYDALSKRIYQLPCPNGPKSTQHRIQTAVLARASLFLQKNMFPLKSLPTETISTGLNKPDSFEDAATQRAEDFELAERLQALLEQEALLETFIQEAEARRKFEDIKTLKSNLDEIRGEIVKISGSTVAKASRT</sequence>
<gene>
    <name evidence="6" type="ORF">M378DRAFT_68590</name>
</gene>
<dbReference type="FunCoup" id="A0A0C2TQU8">
    <property type="interactions" value="70"/>
</dbReference>
<organism evidence="6 7">
    <name type="scientific">Amanita muscaria (strain Koide BX008)</name>
    <dbReference type="NCBI Taxonomy" id="946122"/>
    <lineage>
        <taxon>Eukaryota</taxon>
        <taxon>Fungi</taxon>
        <taxon>Dikarya</taxon>
        <taxon>Basidiomycota</taxon>
        <taxon>Agaricomycotina</taxon>
        <taxon>Agaricomycetes</taxon>
        <taxon>Agaricomycetidae</taxon>
        <taxon>Agaricales</taxon>
        <taxon>Pluteineae</taxon>
        <taxon>Amanitaceae</taxon>
        <taxon>Amanita</taxon>
    </lineage>
</organism>
<dbReference type="Pfam" id="PF11464">
    <property type="entry name" value="Rbsn"/>
    <property type="match status" value="1"/>
</dbReference>
<dbReference type="CDD" id="cd15737">
    <property type="entry name" value="FYVE2_Vac1p_like"/>
    <property type="match status" value="1"/>
</dbReference>
<dbReference type="SUPFAM" id="SSF57903">
    <property type="entry name" value="FYVE/PHD zinc finger"/>
    <property type="match status" value="1"/>
</dbReference>
<evidence type="ECO:0000256" key="1">
    <source>
        <dbReference type="ARBA" id="ARBA00022723"/>
    </source>
</evidence>
<dbReference type="Proteomes" id="UP000054549">
    <property type="component" value="Unassembled WGS sequence"/>
</dbReference>
<dbReference type="SUPFAM" id="SSF140125">
    <property type="entry name" value="Rabenosyn-5 Rab-binding domain-like"/>
    <property type="match status" value="1"/>
</dbReference>